<reference evidence="2" key="1">
    <citation type="journal article" date="2020" name="Cell">
        <title>Large-Scale Comparative Analyses of Tick Genomes Elucidate Their Genetic Diversity and Vector Capacities.</title>
        <authorList>
            <consortium name="Tick Genome and Microbiome Consortium (TIGMIC)"/>
            <person name="Jia N."/>
            <person name="Wang J."/>
            <person name="Shi W."/>
            <person name="Du L."/>
            <person name="Sun Y."/>
            <person name="Zhan W."/>
            <person name="Jiang J.F."/>
            <person name="Wang Q."/>
            <person name="Zhang B."/>
            <person name="Ji P."/>
            <person name="Bell-Sakyi L."/>
            <person name="Cui X.M."/>
            <person name="Yuan T.T."/>
            <person name="Jiang B.G."/>
            <person name="Yang W.F."/>
            <person name="Lam T.T."/>
            <person name="Chang Q.C."/>
            <person name="Ding S.J."/>
            <person name="Wang X.J."/>
            <person name="Zhu J.G."/>
            <person name="Ruan X.D."/>
            <person name="Zhao L."/>
            <person name="Wei J.T."/>
            <person name="Ye R.Z."/>
            <person name="Que T.C."/>
            <person name="Du C.H."/>
            <person name="Zhou Y.H."/>
            <person name="Cheng J.X."/>
            <person name="Dai P.F."/>
            <person name="Guo W.B."/>
            <person name="Han X.H."/>
            <person name="Huang E.J."/>
            <person name="Li L.F."/>
            <person name="Wei W."/>
            <person name="Gao Y.C."/>
            <person name="Liu J.Z."/>
            <person name="Shao H.Z."/>
            <person name="Wang X."/>
            <person name="Wang C.C."/>
            <person name="Yang T.C."/>
            <person name="Huo Q.B."/>
            <person name="Li W."/>
            <person name="Chen H.Y."/>
            <person name="Chen S.E."/>
            <person name="Zhou L.G."/>
            <person name="Ni X.B."/>
            <person name="Tian J.H."/>
            <person name="Sheng Y."/>
            <person name="Liu T."/>
            <person name="Pan Y.S."/>
            <person name="Xia L.Y."/>
            <person name="Li J."/>
            <person name="Zhao F."/>
            <person name="Cao W.C."/>
        </authorList>
    </citation>
    <scope>NUCLEOTIDE SEQUENCE</scope>
    <source>
        <strain evidence="2">Rsan-2018</strain>
    </source>
</reference>
<evidence type="ECO:0000313" key="2">
    <source>
        <dbReference type="EMBL" id="KAH7943056.1"/>
    </source>
</evidence>
<dbReference type="VEuPathDB" id="VectorBase:RSAN_026030"/>
<organism evidence="2 3">
    <name type="scientific">Rhipicephalus sanguineus</name>
    <name type="common">Brown dog tick</name>
    <name type="synonym">Ixodes sanguineus</name>
    <dbReference type="NCBI Taxonomy" id="34632"/>
    <lineage>
        <taxon>Eukaryota</taxon>
        <taxon>Metazoa</taxon>
        <taxon>Ecdysozoa</taxon>
        <taxon>Arthropoda</taxon>
        <taxon>Chelicerata</taxon>
        <taxon>Arachnida</taxon>
        <taxon>Acari</taxon>
        <taxon>Parasitiformes</taxon>
        <taxon>Ixodida</taxon>
        <taxon>Ixodoidea</taxon>
        <taxon>Ixodidae</taxon>
        <taxon>Rhipicephalinae</taxon>
        <taxon>Rhipicephalus</taxon>
        <taxon>Rhipicephalus</taxon>
    </lineage>
</organism>
<dbReference type="InterPro" id="IPR000477">
    <property type="entry name" value="RT_dom"/>
</dbReference>
<feature type="domain" description="Reverse transcriptase" evidence="1">
    <location>
        <begin position="1"/>
        <end position="151"/>
    </location>
</feature>
<dbReference type="EMBL" id="JABSTV010001253">
    <property type="protein sequence ID" value="KAH7943056.1"/>
    <property type="molecule type" value="Genomic_DNA"/>
</dbReference>
<dbReference type="SUPFAM" id="SSF56672">
    <property type="entry name" value="DNA/RNA polymerases"/>
    <property type="match status" value="1"/>
</dbReference>
<dbReference type="Proteomes" id="UP000821837">
    <property type="component" value="Unassembled WGS sequence"/>
</dbReference>
<evidence type="ECO:0000313" key="3">
    <source>
        <dbReference type="Proteomes" id="UP000821837"/>
    </source>
</evidence>
<dbReference type="AlphaFoldDB" id="A0A9D4PJY9"/>
<dbReference type="PROSITE" id="PS50878">
    <property type="entry name" value="RT_POL"/>
    <property type="match status" value="1"/>
</dbReference>
<comment type="caution">
    <text evidence="2">The sequence shown here is derived from an EMBL/GenBank/DDBJ whole genome shotgun (WGS) entry which is preliminary data.</text>
</comment>
<dbReference type="PANTHER" id="PTHR21301">
    <property type="entry name" value="REVERSE TRANSCRIPTASE"/>
    <property type="match status" value="1"/>
</dbReference>
<sequence length="151" mass="16985">MRSNTNNSSEFTKKVRDLKLDDDDTMVSFDVTSLCTCVLIDVAAEVRSTALQSDASLPERTPFEVQDLRKLLQLCLENAYFVFQDCFYKQLQGTPMGASLSVSAANLTMESVERRAIAALIPQLRIFLRYVDDCFSVIKKDALDVFSSHLN</sequence>
<keyword evidence="3" id="KW-1185">Reference proteome</keyword>
<evidence type="ECO:0000259" key="1">
    <source>
        <dbReference type="PROSITE" id="PS50878"/>
    </source>
</evidence>
<gene>
    <name evidence="2" type="ORF">HPB52_004420</name>
</gene>
<name>A0A9D4PJY9_RHISA</name>
<dbReference type="InterPro" id="IPR043502">
    <property type="entry name" value="DNA/RNA_pol_sf"/>
</dbReference>
<reference evidence="2" key="2">
    <citation type="submission" date="2021-09" db="EMBL/GenBank/DDBJ databases">
        <authorList>
            <person name="Jia N."/>
            <person name="Wang J."/>
            <person name="Shi W."/>
            <person name="Du L."/>
            <person name="Sun Y."/>
            <person name="Zhan W."/>
            <person name="Jiang J."/>
            <person name="Wang Q."/>
            <person name="Zhang B."/>
            <person name="Ji P."/>
            <person name="Sakyi L.B."/>
            <person name="Cui X."/>
            <person name="Yuan T."/>
            <person name="Jiang B."/>
            <person name="Yang W."/>
            <person name="Lam T.T.-Y."/>
            <person name="Chang Q."/>
            <person name="Ding S."/>
            <person name="Wang X."/>
            <person name="Zhu J."/>
            <person name="Ruan X."/>
            <person name="Zhao L."/>
            <person name="Wei J."/>
            <person name="Que T."/>
            <person name="Du C."/>
            <person name="Cheng J."/>
            <person name="Dai P."/>
            <person name="Han X."/>
            <person name="Huang E."/>
            <person name="Gao Y."/>
            <person name="Liu J."/>
            <person name="Shao H."/>
            <person name="Ye R."/>
            <person name="Li L."/>
            <person name="Wei W."/>
            <person name="Wang X."/>
            <person name="Wang C."/>
            <person name="Huo Q."/>
            <person name="Li W."/>
            <person name="Guo W."/>
            <person name="Chen H."/>
            <person name="Chen S."/>
            <person name="Zhou L."/>
            <person name="Zhou L."/>
            <person name="Ni X."/>
            <person name="Tian J."/>
            <person name="Zhou Y."/>
            <person name="Sheng Y."/>
            <person name="Liu T."/>
            <person name="Pan Y."/>
            <person name="Xia L."/>
            <person name="Li J."/>
            <person name="Zhao F."/>
            <person name="Cao W."/>
        </authorList>
    </citation>
    <scope>NUCLEOTIDE SEQUENCE</scope>
    <source>
        <strain evidence="2">Rsan-2018</strain>
        <tissue evidence="2">Larvae</tissue>
    </source>
</reference>
<accession>A0A9D4PJY9</accession>
<proteinExistence type="predicted"/>
<protein>
    <recommendedName>
        <fullName evidence="1">Reverse transcriptase domain-containing protein</fullName>
    </recommendedName>
</protein>
<dbReference type="GO" id="GO:0071897">
    <property type="term" value="P:DNA biosynthetic process"/>
    <property type="evidence" value="ECO:0007669"/>
    <property type="project" value="UniProtKB-ARBA"/>
</dbReference>
<dbReference type="PANTHER" id="PTHR21301:SF10">
    <property type="entry name" value="REVERSE TRANSCRIPTASE DOMAIN-CONTAINING PROTEIN"/>
    <property type="match status" value="1"/>
</dbReference>